<feature type="region of interest" description="Disordered" evidence="1">
    <location>
        <begin position="148"/>
        <end position="173"/>
    </location>
</feature>
<dbReference type="Proteomes" id="UP000621266">
    <property type="component" value="Unassembled WGS sequence"/>
</dbReference>
<gene>
    <name evidence="3" type="ORF">GCU69_24825</name>
</gene>
<proteinExistence type="predicted"/>
<protein>
    <submittedName>
        <fullName evidence="3">M1 family metallopeptidase</fullName>
    </submittedName>
</protein>
<evidence type="ECO:0000313" key="4">
    <source>
        <dbReference type="Proteomes" id="UP000621266"/>
    </source>
</evidence>
<name>A0ABQ7FCC5_9ACTN</name>
<organism evidence="3 4">
    <name type="scientific">Streptomyces lycii</name>
    <dbReference type="NCBI Taxonomy" id="2654337"/>
    <lineage>
        <taxon>Bacteria</taxon>
        <taxon>Bacillati</taxon>
        <taxon>Actinomycetota</taxon>
        <taxon>Actinomycetes</taxon>
        <taxon>Kitasatosporales</taxon>
        <taxon>Streptomycetaceae</taxon>
        <taxon>Streptomyces</taxon>
    </lineage>
</organism>
<evidence type="ECO:0000256" key="1">
    <source>
        <dbReference type="SAM" id="MobiDB-lite"/>
    </source>
</evidence>
<dbReference type="PROSITE" id="PS51257">
    <property type="entry name" value="PROKAR_LIPOPROTEIN"/>
    <property type="match status" value="1"/>
</dbReference>
<evidence type="ECO:0000256" key="2">
    <source>
        <dbReference type="SAM" id="SignalP"/>
    </source>
</evidence>
<keyword evidence="2" id="KW-0732">Signal</keyword>
<feature type="signal peptide" evidence="2">
    <location>
        <begin position="1"/>
        <end position="23"/>
    </location>
</feature>
<accession>A0ABQ7FCC5</accession>
<keyword evidence="4" id="KW-1185">Reference proteome</keyword>
<dbReference type="EMBL" id="WHPN01000367">
    <property type="protein sequence ID" value="KAF4406497.1"/>
    <property type="molecule type" value="Genomic_DNA"/>
</dbReference>
<reference evidence="3 4" key="1">
    <citation type="submission" date="2019-10" db="EMBL/GenBank/DDBJ databases">
        <title>Streptomyces tenebrisbrunneis sp.nov., an endogenous actinomycete isolated from of Lycium ruthenicum.</title>
        <authorList>
            <person name="Ma L."/>
        </authorList>
    </citation>
    <scope>NUCLEOTIDE SEQUENCE [LARGE SCALE GENOMIC DNA]</scope>
    <source>
        <strain evidence="3 4">TRM 66187</strain>
    </source>
</reference>
<feature type="chain" id="PRO_5047480403" evidence="2">
    <location>
        <begin position="24"/>
        <end position="440"/>
    </location>
</feature>
<sequence>MRVGALWAPVLALLAAVCGCGPAGPPGATGPGVRDIQRMLDRRADALLDRDAGRFLATVDPAAGAYRADQRRLLRNLAEVPLSSWRYRLTGTGGFDPAPAAGREPSGGSARRVAAEVRLSYRLDGHDPRPVTEERRLTVVERDGRWYVSAEQDPAAGETRDDSAGGGEPPEPLWEQGEVEAVRGSRSLVLGVGHDPGRLRDIAETTDRAVPAVDAAWQRGEWARRVVVLVPRSLADMARLLGEPAANYRGIAAVTTGFTPRKTGRPGDAPADRVIVNPEAYAALGESGQRFVLTHETAHVATRAHTSRATPLWLSEGFADWAGYRDSGGEPAAAAPVLRRQVAAGRSPGGLPADEDFGFTGDSDRLAMAYERGWLACRMIADEWGERKLVDFYRAVGSPAAAGEPDRRRSLDRALREVLDVDGTAALTERWRAYVTAQLR</sequence>
<evidence type="ECO:0000313" key="3">
    <source>
        <dbReference type="EMBL" id="KAF4406497.1"/>
    </source>
</evidence>
<comment type="caution">
    <text evidence="3">The sequence shown here is derived from an EMBL/GenBank/DDBJ whole genome shotgun (WGS) entry which is preliminary data.</text>
</comment>